<evidence type="ECO:0000256" key="6">
    <source>
        <dbReference type="ARBA" id="ARBA00022692"/>
    </source>
</evidence>
<dbReference type="AlphaFoldDB" id="A0A401PI46"/>
<dbReference type="EC" id="2.4.1.-" evidence="12"/>
<feature type="region of interest" description="Disordered" evidence="13">
    <location>
        <begin position="43"/>
        <end position="68"/>
    </location>
</feature>
<comment type="catalytic activity">
    <reaction evidence="11">
        <text>an alpha-D-Man-(1-&gt;2)-alpha-D-Man-(1-&gt;2)-alpha-D-Man-(1-&gt;3)-[alpha-D-Man-(1-&gt;2)-alpha-D-Man-(1-&gt;3)-[alpha-D-Man-(1-&gt;2)-alpha-D-Man-(1-&gt;6)]-alpha-D-Man-(1-&gt;6)]-beta-D-Man-(1-&gt;4)-beta-D-GlcNAc-(1-&gt;4)-alpha-D-GlcNAc-diphospho-di-trans,poly-cis-dolichol + a di-trans,poly-cis-dolichyl beta-D-glucosyl phosphate = an alpha-D-Glc-(1-&gt;3)-alpha-D-Man-(1-&gt;2)-alpha-D-Man-(1-&gt;2)-alpha-D-Man-(1-&gt;3)-[alpha-D-Man-(1-&gt;2)-alpha-D-Man-(1-&gt;3)-[alpha-D-Man-(1-&gt;2)-alpha-D-Man-(1-&gt;6)]-alpha-D-Man-(1-&gt;6)]-beta-D-Man-(1-&gt;4)-beta-D-GlcNAc-(1-&gt;4)-alpha-D-GlcNAc-diphospho-di-trans,poly-cis-dolichol + a di-trans,poly-cis-dolichyl phosphate + H(+)</text>
        <dbReference type="Rhea" id="RHEA:30635"/>
        <dbReference type="Rhea" id="RHEA-COMP:19498"/>
        <dbReference type="Rhea" id="RHEA-COMP:19502"/>
        <dbReference type="Rhea" id="RHEA-COMP:19520"/>
        <dbReference type="Rhea" id="RHEA-COMP:19521"/>
        <dbReference type="ChEBI" id="CHEBI:15378"/>
        <dbReference type="ChEBI" id="CHEBI:57525"/>
        <dbReference type="ChEBI" id="CHEBI:57683"/>
        <dbReference type="ChEBI" id="CHEBI:132520"/>
        <dbReference type="ChEBI" id="CHEBI:132521"/>
        <dbReference type="EC" id="2.4.1.267"/>
    </reaction>
    <physiologicalReaction direction="left-to-right" evidence="11">
        <dbReference type="Rhea" id="RHEA:30636"/>
    </physiologicalReaction>
</comment>
<comment type="subcellular location">
    <subcellularLocation>
        <location evidence="1 12">Endoplasmic reticulum membrane</location>
        <topology evidence="1 12">Multi-pass membrane protein</topology>
    </subcellularLocation>
</comment>
<evidence type="ECO:0000256" key="10">
    <source>
        <dbReference type="ARBA" id="ARBA00044720"/>
    </source>
</evidence>
<keyword evidence="6 12" id="KW-0812">Transmembrane</keyword>
<comment type="caution">
    <text evidence="14">The sequence shown here is derived from an EMBL/GenBank/DDBJ whole genome shotgun (WGS) entry which is preliminary data.</text>
</comment>
<dbReference type="Proteomes" id="UP000288216">
    <property type="component" value="Unassembled WGS sequence"/>
</dbReference>
<comment type="function">
    <text evidence="10">Dolichyl pyrophosphate Man9GlcNAc2 alpha-1,3-glucosyltransferase that operates in the biosynthetic pathway of dolichol-linked oligosaccharides, the glycan precursors employed in protein asparagine (N)-glycosylation. The assembly of dolichol-linked oligosaccharides begins on the cytosolic side of the endoplasmic reticulum membrane and finishes in its lumen. The sequential addition of sugars to dolichol pyrophosphate produces dolichol-linked oligosaccharides containing fourteen sugars, including two GlcNAcs, nine mannoses and three glucoses. Once assembled, the oligosaccharide is transferred from the lipid to nascent proteins by oligosaccharyltransferases. In the lumen of the endoplasmic reticulum, adds the first glucose residue from dolichyl phosphate glucose (Dol-P-Glc) onto the lipid-linked oligosaccharide intermediate Man(9)GlcNAc(2)-PP-Dol to produce Glc(1)Man(9)GlcNAc(2)-PP-Dol. Glc(1)Man(9)GlcNAc(2)-PP-Dol is a substrate for ALG8, the following enzyme in the biosynthetic pathway.</text>
</comment>
<feature type="transmembrane region" description="Helical" evidence="12">
    <location>
        <begin position="515"/>
        <end position="534"/>
    </location>
</feature>
<dbReference type="PANTHER" id="PTHR12413">
    <property type="entry name" value="DOLICHYL GLYCOSYLTRANSFERASE"/>
    <property type="match status" value="1"/>
</dbReference>
<keyword evidence="9 12" id="KW-0472">Membrane</keyword>
<name>A0A401PI46_SCYTO</name>
<evidence type="ECO:0000256" key="12">
    <source>
        <dbReference type="RuleBase" id="RU363110"/>
    </source>
</evidence>
<evidence type="ECO:0000256" key="1">
    <source>
        <dbReference type="ARBA" id="ARBA00004477"/>
    </source>
</evidence>
<sequence>MHLFSVSPKLKCSNFTERRVISPLTTAPTLELAKEPLRHQAASAQCRGTAHAQRPGSARRDRAPEREKEAARACCGMERWSLITMILAVSLTVRWTVSLNPYSGAGKPPMFGDYEAQRHWQEITINLPIHQWYFNTSSNNLKYWGLDYPPLTAYHSLICAYVAKSINPEWISLHTSRGFESLGHKLFMRATVFVADLVVYIPAILCYIHHCEGPERKKVSSLLCVLLYPGLILIDHGHFQYPYCLGLAVWGLLGLLFDRVLFGSVAFCLALNYKQMELYHALPFFCYLLGNSLKRDLKGEGMIRLIKIALIVLISFACCWLPYLTSFQQSLQVLQRLFPVDRGLFEDKVGNVWCSLSVILKVKKVLSPLTQVWLSFAATLLTLLPTCIKLTINPTLNGFKLALVNCSLSFFLFSFQVHEKSILLAALPVLLLLHEIPFMATWFLLVSTFSMFPLLLKDGLLLPYTVTSLAFLLITTTLLSAFDKVSLEDLQLQLFSQGVRRYIPQFTIPPQFAKLTFLLSIIAMATLSMISATLSPPPQLPDLFPVLVSLFSCIHFLIFLMYFNILHLSEPLYQKHQRKVK</sequence>
<feature type="transmembrane region" description="Helical" evidence="12">
    <location>
        <begin position="305"/>
        <end position="323"/>
    </location>
</feature>
<dbReference type="STRING" id="75743.A0A401PI46"/>
<dbReference type="GO" id="GO:0042281">
    <property type="term" value="F:dolichyl pyrophosphate Man9GlcNAc2 alpha-1,3-glucosyltransferase activity"/>
    <property type="evidence" value="ECO:0007669"/>
    <property type="project" value="UniProtKB-EC"/>
</dbReference>
<gene>
    <name evidence="14" type="ORF">scyTo_0006465</name>
</gene>
<feature type="transmembrane region" description="Helical" evidence="12">
    <location>
        <begin position="422"/>
        <end position="449"/>
    </location>
</feature>
<evidence type="ECO:0000256" key="11">
    <source>
        <dbReference type="ARBA" id="ARBA00048950"/>
    </source>
</evidence>
<feature type="transmembrane region" description="Helical" evidence="12">
    <location>
        <begin position="546"/>
        <end position="569"/>
    </location>
</feature>
<feature type="transmembrane region" description="Helical" evidence="12">
    <location>
        <begin position="186"/>
        <end position="208"/>
    </location>
</feature>
<protein>
    <recommendedName>
        <fullName evidence="12">Alpha-1,3-glucosyltransferase</fullName>
        <ecNumber evidence="12">2.4.1.-</ecNumber>
    </recommendedName>
</protein>
<evidence type="ECO:0000256" key="2">
    <source>
        <dbReference type="ARBA" id="ARBA00004922"/>
    </source>
</evidence>
<feature type="transmembrane region" description="Helical" evidence="12">
    <location>
        <begin position="220"/>
        <end position="241"/>
    </location>
</feature>
<dbReference type="Pfam" id="PF03155">
    <property type="entry name" value="Alg6_Alg8"/>
    <property type="match status" value="1"/>
</dbReference>
<comment type="pathway">
    <text evidence="2 12">Protein modification; protein glycosylation.</text>
</comment>
<evidence type="ECO:0000256" key="9">
    <source>
        <dbReference type="ARBA" id="ARBA00023136"/>
    </source>
</evidence>
<evidence type="ECO:0000313" key="14">
    <source>
        <dbReference type="EMBL" id="GCB72781.1"/>
    </source>
</evidence>
<keyword evidence="15" id="KW-1185">Reference proteome</keyword>
<evidence type="ECO:0000313" key="15">
    <source>
        <dbReference type="Proteomes" id="UP000288216"/>
    </source>
</evidence>
<feature type="transmembrane region" description="Helical" evidence="12">
    <location>
        <begin position="461"/>
        <end position="482"/>
    </location>
</feature>
<comment type="similarity">
    <text evidence="3 12">Belongs to the ALG6/ALG8 glucosyltransferase family.</text>
</comment>
<dbReference type="UniPathway" id="UPA00378"/>
<dbReference type="OrthoDB" id="4983at2759"/>
<keyword evidence="8 12" id="KW-1133">Transmembrane helix</keyword>
<keyword evidence="7 12" id="KW-0256">Endoplasmic reticulum</keyword>
<feature type="transmembrane region" description="Helical" evidence="12">
    <location>
        <begin position="247"/>
        <end position="271"/>
    </location>
</feature>
<feature type="compositionally biased region" description="Basic and acidic residues" evidence="13">
    <location>
        <begin position="58"/>
        <end position="68"/>
    </location>
</feature>
<evidence type="ECO:0000256" key="5">
    <source>
        <dbReference type="ARBA" id="ARBA00022679"/>
    </source>
</evidence>
<dbReference type="EMBL" id="BFAA01002184">
    <property type="protein sequence ID" value="GCB72781.1"/>
    <property type="molecule type" value="Genomic_DNA"/>
</dbReference>
<evidence type="ECO:0000256" key="3">
    <source>
        <dbReference type="ARBA" id="ARBA00008715"/>
    </source>
</evidence>
<proteinExistence type="inferred from homology"/>
<keyword evidence="4 12" id="KW-0328">Glycosyltransferase</keyword>
<evidence type="ECO:0000256" key="4">
    <source>
        <dbReference type="ARBA" id="ARBA00022676"/>
    </source>
</evidence>
<evidence type="ECO:0000256" key="13">
    <source>
        <dbReference type="SAM" id="MobiDB-lite"/>
    </source>
</evidence>
<feature type="transmembrane region" description="Helical" evidence="12">
    <location>
        <begin position="372"/>
        <end position="392"/>
    </location>
</feature>
<reference evidence="14 15" key="1">
    <citation type="journal article" date="2018" name="Nat. Ecol. Evol.">
        <title>Shark genomes provide insights into elasmobranch evolution and the origin of vertebrates.</title>
        <authorList>
            <person name="Hara Y"/>
            <person name="Yamaguchi K"/>
            <person name="Onimaru K"/>
            <person name="Kadota M"/>
            <person name="Koyanagi M"/>
            <person name="Keeley SD"/>
            <person name="Tatsumi K"/>
            <person name="Tanaka K"/>
            <person name="Motone F"/>
            <person name="Kageyama Y"/>
            <person name="Nozu R"/>
            <person name="Adachi N"/>
            <person name="Nishimura O"/>
            <person name="Nakagawa R"/>
            <person name="Tanegashima C"/>
            <person name="Kiyatake I"/>
            <person name="Matsumoto R"/>
            <person name="Murakumo K"/>
            <person name="Nishida K"/>
            <person name="Terakita A"/>
            <person name="Kuratani S"/>
            <person name="Sato K"/>
            <person name="Hyodo S Kuraku.S."/>
        </authorList>
    </citation>
    <scope>NUCLEOTIDE SEQUENCE [LARGE SCALE GENOMIC DNA]</scope>
</reference>
<dbReference type="GO" id="GO:0005789">
    <property type="term" value="C:endoplasmic reticulum membrane"/>
    <property type="evidence" value="ECO:0007669"/>
    <property type="project" value="UniProtKB-SubCell"/>
</dbReference>
<dbReference type="PANTHER" id="PTHR12413:SF1">
    <property type="entry name" value="DOLICHYL PYROPHOSPHATE MAN9GLCNAC2 ALPHA-1,3-GLUCOSYLTRANSFERASE"/>
    <property type="match status" value="1"/>
</dbReference>
<dbReference type="InterPro" id="IPR004856">
    <property type="entry name" value="Glyco_trans_ALG6/ALG8"/>
</dbReference>
<organism evidence="14 15">
    <name type="scientific">Scyliorhinus torazame</name>
    <name type="common">Cloudy catshark</name>
    <name type="synonym">Catulus torazame</name>
    <dbReference type="NCBI Taxonomy" id="75743"/>
    <lineage>
        <taxon>Eukaryota</taxon>
        <taxon>Metazoa</taxon>
        <taxon>Chordata</taxon>
        <taxon>Craniata</taxon>
        <taxon>Vertebrata</taxon>
        <taxon>Chondrichthyes</taxon>
        <taxon>Elasmobranchii</taxon>
        <taxon>Galeomorphii</taxon>
        <taxon>Galeoidea</taxon>
        <taxon>Carcharhiniformes</taxon>
        <taxon>Scyliorhinidae</taxon>
        <taxon>Scyliorhinus</taxon>
    </lineage>
</organism>
<keyword evidence="5 12" id="KW-0808">Transferase</keyword>
<dbReference type="OMA" id="FQVPPMH"/>
<evidence type="ECO:0000256" key="7">
    <source>
        <dbReference type="ARBA" id="ARBA00022824"/>
    </source>
</evidence>
<accession>A0A401PI46</accession>
<evidence type="ECO:0000256" key="8">
    <source>
        <dbReference type="ARBA" id="ARBA00022989"/>
    </source>
</evidence>